<dbReference type="PANTHER" id="PTHR12601">
    <property type="entry name" value="EUKARYOTIC TRANSLATION INITIATION FACTOR 3 SUBUNIT EIF-3"/>
    <property type="match status" value="1"/>
</dbReference>
<dbReference type="Gene3D" id="2.30.29.30">
    <property type="entry name" value="Pleckstrin-homology domain (PH domain)/Phosphotyrosine-binding domain (PTB)"/>
    <property type="match status" value="1"/>
</dbReference>
<dbReference type="EMBL" id="MCGO01000029">
    <property type="protein sequence ID" value="ORY42164.1"/>
    <property type="molecule type" value="Genomic_DNA"/>
</dbReference>
<dbReference type="CDD" id="cd15466">
    <property type="entry name" value="CLU-central"/>
    <property type="match status" value="1"/>
</dbReference>
<dbReference type="InterPro" id="IPR011990">
    <property type="entry name" value="TPR-like_helical_dom_sf"/>
</dbReference>
<dbReference type="OrthoDB" id="626167at2759"/>
<dbReference type="Pfam" id="PF13236">
    <property type="entry name" value="CLU"/>
    <property type="match status" value="1"/>
</dbReference>
<dbReference type="InterPro" id="IPR011993">
    <property type="entry name" value="PH-like_dom_sf"/>
</dbReference>
<evidence type="ECO:0000259" key="4">
    <source>
        <dbReference type="PROSITE" id="PS51823"/>
    </source>
</evidence>
<name>A0A1Y2C5L6_9FUNG</name>
<evidence type="ECO:0000313" key="6">
    <source>
        <dbReference type="Proteomes" id="UP000193642"/>
    </source>
</evidence>
<dbReference type="STRING" id="329046.A0A1Y2C5L6"/>
<comment type="caution">
    <text evidence="5">The sequence shown here is derived from an EMBL/GenBank/DDBJ whole genome shotgun (WGS) entry which is preliminary data.</text>
</comment>
<feature type="compositionally biased region" description="Polar residues" evidence="2">
    <location>
        <begin position="496"/>
        <end position="518"/>
    </location>
</feature>
<feature type="compositionally biased region" description="Low complexity" evidence="2">
    <location>
        <begin position="482"/>
        <end position="495"/>
    </location>
</feature>
<evidence type="ECO:0000259" key="3">
    <source>
        <dbReference type="PROSITE" id="PS50003"/>
    </source>
</evidence>
<dbReference type="Gene3D" id="1.25.40.10">
    <property type="entry name" value="Tetratricopeptide repeat domain"/>
    <property type="match status" value="1"/>
</dbReference>
<dbReference type="GO" id="GO:0003729">
    <property type="term" value="F:mRNA binding"/>
    <property type="evidence" value="ECO:0007669"/>
    <property type="project" value="TreeGrafter"/>
</dbReference>
<dbReference type="Proteomes" id="UP000193642">
    <property type="component" value="Unassembled WGS sequence"/>
</dbReference>
<dbReference type="Pfam" id="PF13424">
    <property type="entry name" value="TPR_12"/>
    <property type="match status" value="1"/>
</dbReference>
<dbReference type="SUPFAM" id="SSF48452">
    <property type="entry name" value="TPR-like"/>
    <property type="match status" value="1"/>
</dbReference>
<dbReference type="InterPro" id="IPR001849">
    <property type="entry name" value="PH_domain"/>
</dbReference>
<dbReference type="PANTHER" id="PTHR12601:SF6">
    <property type="entry name" value="CLUSTERED MITOCHONDRIA PROTEIN HOMOLOG"/>
    <property type="match status" value="1"/>
</dbReference>
<dbReference type="CDD" id="cd00821">
    <property type="entry name" value="PH"/>
    <property type="match status" value="1"/>
</dbReference>
<feature type="region of interest" description="Disordered" evidence="2">
    <location>
        <begin position="481"/>
        <end position="518"/>
    </location>
</feature>
<keyword evidence="1" id="KW-0963">Cytoplasm</keyword>
<reference evidence="5 6" key="1">
    <citation type="submission" date="2016-07" db="EMBL/GenBank/DDBJ databases">
        <title>Pervasive Adenine N6-methylation of Active Genes in Fungi.</title>
        <authorList>
            <consortium name="DOE Joint Genome Institute"/>
            <person name="Mondo S.J."/>
            <person name="Dannebaum R.O."/>
            <person name="Kuo R.C."/>
            <person name="Labutti K."/>
            <person name="Haridas S."/>
            <person name="Kuo A."/>
            <person name="Salamov A."/>
            <person name="Ahrendt S.R."/>
            <person name="Lipzen A."/>
            <person name="Sullivan W."/>
            <person name="Andreopoulos W.B."/>
            <person name="Clum A."/>
            <person name="Lindquist E."/>
            <person name="Daum C."/>
            <person name="Ramamoorthy G.K."/>
            <person name="Gryganskyi A."/>
            <person name="Culley D."/>
            <person name="Magnuson J.K."/>
            <person name="James T.Y."/>
            <person name="O'Malley M.A."/>
            <person name="Stajich J.E."/>
            <person name="Spatafora J.W."/>
            <person name="Visel A."/>
            <person name="Grigoriev I.V."/>
        </authorList>
    </citation>
    <scope>NUCLEOTIDE SEQUENCE [LARGE SCALE GENOMIC DNA]</scope>
    <source>
        <strain evidence="5 6">JEL800</strain>
    </source>
</reference>
<dbReference type="InterPro" id="IPR033646">
    <property type="entry name" value="CLU-central"/>
</dbReference>
<evidence type="ECO:0000256" key="1">
    <source>
        <dbReference type="ARBA" id="ARBA00022490"/>
    </source>
</evidence>
<dbReference type="InterPro" id="IPR025697">
    <property type="entry name" value="CLU_dom"/>
</dbReference>
<dbReference type="PROSITE" id="PS50003">
    <property type="entry name" value="PH_DOMAIN"/>
    <property type="match status" value="1"/>
</dbReference>
<evidence type="ECO:0000256" key="2">
    <source>
        <dbReference type="SAM" id="MobiDB-lite"/>
    </source>
</evidence>
<dbReference type="AlphaFoldDB" id="A0A1Y2C5L6"/>
<protein>
    <recommendedName>
        <fullName evidence="7">PH domain-containing protein</fullName>
    </recommendedName>
</protein>
<dbReference type="Pfam" id="PF12807">
    <property type="entry name" value="eIF3_p135"/>
    <property type="match status" value="1"/>
</dbReference>
<dbReference type="PROSITE" id="PS51823">
    <property type="entry name" value="CLU"/>
    <property type="match status" value="1"/>
</dbReference>
<feature type="domain" description="PH" evidence="3">
    <location>
        <begin position="1"/>
        <end position="112"/>
    </location>
</feature>
<gene>
    <name evidence="5" type="ORF">BCR33DRAFT_718365</name>
</gene>
<dbReference type="GO" id="GO:0005737">
    <property type="term" value="C:cytoplasm"/>
    <property type="evidence" value="ECO:0007669"/>
    <property type="project" value="TreeGrafter"/>
</dbReference>
<dbReference type="SUPFAM" id="SSF50729">
    <property type="entry name" value="PH domain-like"/>
    <property type="match status" value="1"/>
</dbReference>
<evidence type="ECO:0008006" key="7">
    <source>
        <dbReference type="Google" id="ProtNLM"/>
    </source>
</evidence>
<accession>A0A1Y2C5L6</accession>
<evidence type="ECO:0000313" key="5">
    <source>
        <dbReference type="EMBL" id="ORY42164.1"/>
    </source>
</evidence>
<keyword evidence="6" id="KW-1185">Reference proteome</keyword>
<dbReference type="GO" id="GO:0048312">
    <property type="term" value="P:intracellular distribution of mitochondria"/>
    <property type="evidence" value="ECO:0007669"/>
    <property type="project" value="TreeGrafter"/>
</dbReference>
<proteinExistence type="predicted"/>
<feature type="domain" description="Clu" evidence="4">
    <location>
        <begin position="226"/>
        <end position="480"/>
    </location>
</feature>
<sequence>MLKKAGSGVFAQWKLKFLVLSTSFSPHQTTVKVFDQCDQSKPPKYVIELKDAAMEMVPVKREGVAVAAGAAGFGRKGFVPFVVYAKQRKFYFAAQTKSDSDEWLAALAPFLNNRQNISKNPRGFNHQSHVQIQKPNQGFIHTSQSVPNVGGRKSRTASVYQNDDVEDDAVSVVSSVGSLMIDGGGEDGKSYSSSTFETLSFCSEPVLTQQELLAMGSNLVPSVSRDDFNRRRKAPMHIQLERTSSVGTYINVEKWNDRYQKILSQKPNNPEAVMQKDIQLLEVIGAFEEAAVQHAIRMVDEHHLQGPLMKKGQTGSEGPNSAPGAMFVDGMILHFACDYDVATQEEVEVAMCRTSSELRCIDAFNRAAHDAGVDINTALMVLIDYKGFRVVAYADMGIDERTTPTYDLKINPLKCEESALSRLSLVGKELNLKPHGVQIGDDRRVNAHLSWTVQVHNDSELHRKYAVNLFEIMPIDYSLPMSSTTSSPNRSPSRTQTHPTVSSGVPTPFTSASSIPPNKSQRLRPEFLKLYSSTISSDVFTNASGCGRKERDLNDSEAVRASRYLREQWIPQVVKNLDELEMRPLESGQIGVELHKWGVNIRYLGMIAQLSHIPYIKDMMCIEMVARSFKSLFVTSLRQLMIHFRSVGATQIEEETKNWTANMFSMVLGTSDKAKKFFDERLKPEVYYKYDYEIDERHFYALHRPALFAAMQFHCGVIFEENSDYNFASPNPCPRSRLVSFFPRRKHPTGLKHLSTKISGEQQQQQPNQPPQAICQLSEDERLAYTLTRHFRSMGPKSKLQQNNMTAFYLTTVAAHYNATERPEEAKRYAIAAISATTGKNTSAVSAIARAQLVEAMGAQLVPSGSDRYNLNMSGCGSKETVNYDFNGILAVYRLGVSAVKWNWGLSHPLGMGLHDRMSAVYLRCGRYADALEFHNISLDIAIASFGKGHVCTAAYLTKAGILSLYLQQTDEALSRLNEALQIYRSLNAPTTHVAQVHSHIASALDLRGDSDGAISHAQKARKMWETARGQMDPRSVAANLHTANLLLKPFEGVANTTNVLTPNIKAAYRDAINCFEKVFRFLKNANGGGGVKGSGASIMSSRASTVSIDSYVSAKTSRSHKNMDSGANTAVIPLVGPAVVPPFSPLPQLPKSILHKLTKKIVTLKLALVESPRHREVIRTIRMGDASVGPVKLRGSEFANPAALPFDPELAREVVRKMAAISPSIYLDDILARIEDDDGTALDELAIAISLAENDTVGLAA</sequence>
<dbReference type="InterPro" id="IPR027523">
    <property type="entry name" value="CLU_prot"/>
</dbReference>
<organism evidence="5 6">
    <name type="scientific">Rhizoclosmatium globosum</name>
    <dbReference type="NCBI Taxonomy" id="329046"/>
    <lineage>
        <taxon>Eukaryota</taxon>
        <taxon>Fungi</taxon>
        <taxon>Fungi incertae sedis</taxon>
        <taxon>Chytridiomycota</taxon>
        <taxon>Chytridiomycota incertae sedis</taxon>
        <taxon>Chytridiomycetes</taxon>
        <taxon>Chytridiales</taxon>
        <taxon>Chytriomycetaceae</taxon>
        <taxon>Rhizoclosmatium</taxon>
    </lineage>
</organism>